<name>A0A8T9MU02_9NEIS</name>
<evidence type="ECO:0000313" key="1">
    <source>
        <dbReference type="EMBL" id="UOP05087.1"/>
    </source>
</evidence>
<sequence>MSSTSQPVTGSIAPAAAPSSSVLGAATAVRTVVVFGADAAGRGTGFSFRRVVRGAATVRARASASQ</sequence>
<proteinExistence type="predicted"/>
<gene>
    <name evidence="1" type="ORF">LVJ77_01990</name>
</gene>
<organism evidence="1 2">
    <name type="scientific">Conchiformibius kuhniae</name>
    <dbReference type="NCBI Taxonomy" id="211502"/>
    <lineage>
        <taxon>Bacteria</taxon>
        <taxon>Pseudomonadati</taxon>
        <taxon>Pseudomonadota</taxon>
        <taxon>Betaproteobacteria</taxon>
        <taxon>Neisseriales</taxon>
        <taxon>Neisseriaceae</taxon>
        <taxon>Conchiformibius</taxon>
    </lineage>
</organism>
<keyword evidence="2" id="KW-1185">Reference proteome</keyword>
<reference evidence="1" key="1">
    <citation type="submission" date="2021-12" db="EMBL/GenBank/DDBJ databases">
        <authorList>
            <person name="Veyrier F.J."/>
        </authorList>
    </citation>
    <scope>NUCLEOTIDE SEQUENCE</scope>
    <source>
        <strain evidence="1">17694</strain>
    </source>
</reference>
<dbReference type="AlphaFoldDB" id="A0A8T9MU02"/>
<evidence type="ECO:0000313" key="2">
    <source>
        <dbReference type="Proteomes" id="UP000831534"/>
    </source>
</evidence>
<reference evidence="1" key="2">
    <citation type="journal article" date="2022" name="Res Sq">
        <title>Evolution of multicellular longitudinally dividing oral cavity symbionts (Neisseriaceae).</title>
        <authorList>
            <person name="Nyongesa S."/>
            <person name="Weber P."/>
            <person name="Bernet E."/>
            <person name="Pullido F."/>
            <person name="Nieckarz M."/>
            <person name="Delaby M."/>
            <person name="Nieves C."/>
            <person name="Viehboeck T."/>
            <person name="Krause N."/>
            <person name="Rivera-Millot A."/>
            <person name="Nakamura A."/>
            <person name="Vischer N."/>
            <person name="VanNieuwenhze M."/>
            <person name="Brun Y."/>
            <person name="Cava F."/>
            <person name="Bulgheresi S."/>
            <person name="Veyrier F."/>
        </authorList>
    </citation>
    <scope>NUCLEOTIDE SEQUENCE</scope>
    <source>
        <strain evidence="1">17694</strain>
    </source>
</reference>
<accession>A0A8T9MU02</accession>
<protein>
    <submittedName>
        <fullName evidence="1">Uncharacterized protein</fullName>
    </submittedName>
</protein>
<dbReference type="Proteomes" id="UP000831534">
    <property type="component" value="Chromosome"/>
</dbReference>
<dbReference type="EMBL" id="CP091521">
    <property type="protein sequence ID" value="UOP05087.1"/>
    <property type="molecule type" value="Genomic_DNA"/>
</dbReference>